<evidence type="ECO:0000313" key="1">
    <source>
        <dbReference type="EMBL" id="GGP41457.1"/>
    </source>
</evidence>
<evidence type="ECO:0000313" key="2">
    <source>
        <dbReference type="Proteomes" id="UP000654367"/>
    </source>
</evidence>
<organism evidence="1 2">
    <name type="scientific">Shewanella saliphila</name>
    <dbReference type="NCBI Taxonomy" id="2282698"/>
    <lineage>
        <taxon>Bacteria</taxon>
        <taxon>Pseudomonadati</taxon>
        <taxon>Pseudomonadota</taxon>
        <taxon>Gammaproteobacteria</taxon>
        <taxon>Alteromonadales</taxon>
        <taxon>Shewanellaceae</taxon>
        <taxon>Shewanella</taxon>
    </lineage>
</organism>
<dbReference type="EMBL" id="BMQV01000003">
    <property type="protein sequence ID" value="GGP41457.1"/>
    <property type="molecule type" value="Genomic_DNA"/>
</dbReference>
<dbReference type="PIRSF" id="PIRSF018634">
    <property type="entry name" value="UCP018634"/>
    <property type="match status" value="1"/>
</dbReference>
<sequence length="125" mass="13871">MGRIFKTPDFTSWAKNENVDDSALLAAIQEVENGLIDAKLGGNVIKKRVARTGQGKSGGFRTIIAFNVDDKSFFIFGFSKNEKANISIKEKTALKIIAKELLSYDNKQLAKALKSKALYEVIRDE</sequence>
<reference evidence="2" key="1">
    <citation type="journal article" date="2019" name="Int. J. Syst. Evol. Microbiol.">
        <title>The Global Catalogue of Microorganisms (GCM) 10K type strain sequencing project: providing services to taxonomists for standard genome sequencing and annotation.</title>
        <authorList>
            <consortium name="The Broad Institute Genomics Platform"/>
            <consortium name="The Broad Institute Genome Sequencing Center for Infectious Disease"/>
            <person name="Wu L."/>
            <person name="Ma J."/>
        </authorList>
    </citation>
    <scope>NUCLEOTIDE SEQUENCE [LARGE SCALE GENOMIC DNA]</scope>
    <source>
        <strain evidence="2">JCM 32304</strain>
    </source>
</reference>
<dbReference type="Proteomes" id="UP000654367">
    <property type="component" value="Unassembled WGS sequence"/>
</dbReference>
<accession>A0ABQ2Q2D6</accession>
<dbReference type="Pfam" id="PF06296">
    <property type="entry name" value="RelE"/>
    <property type="match status" value="1"/>
</dbReference>
<proteinExistence type="predicted"/>
<comment type="caution">
    <text evidence="1">The sequence shown here is derived from an EMBL/GenBank/DDBJ whole genome shotgun (WGS) entry which is preliminary data.</text>
</comment>
<evidence type="ECO:0008006" key="3">
    <source>
        <dbReference type="Google" id="ProtNLM"/>
    </source>
</evidence>
<dbReference type="RefSeq" id="WP_188916995.1">
    <property type="nucleotide sequence ID" value="NZ_BMQV01000003.1"/>
</dbReference>
<protein>
    <recommendedName>
        <fullName evidence="3">Type II toxin-antitoxin system RelE/ParE family toxin</fullName>
    </recommendedName>
</protein>
<dbReference type="InterPro" id="IPR009387">
    <property type="entry name" value="HigB-2"/>
</dbReference>
<keyword evidence="2" id="KW-1185">Reference proteome</keyword>
<name>A0ABQ2Q2D6_9GAMM</name>
<gene>
    <name evidence="1" type="ORF">GCM10009409_05340</name>
</gene>